<reference evidence="2 3" key="1">
    <citation type="submission" date="2017-09" db="EMBL/GenBank/DDBJ databases">
        <title>Depth-based differentiation of microbial function through sediment-hosted aquifers and enrichment of novel symbionts in the deep terrestrial subsurface.</title>
        <authorList>
            <person name="Probst A.J."/>
            <person name="Ladd B."/>
            <person name="Jarett J.K."/>
            <person name="Geller-Mcgrath D.E."/>
            <person name="Sieber C.M."/>
            <person name="Emerson J.B."/>
            <person name="Anantharaman K."/>
            <person name="Thomas B.C."/>
            <person name="Malmstrom R."/>
            <person name="Stieglmeier M."/>
            <person name="Klingl A."/>
            <person name="Woyke T."/>
            <person name="Ryan C.M."/>
            <person name="Banfield J.F."/>
        </authorList>
    </citation>
    <scope>NUCLEOTIDE SEQUENCE [LARGE SCALE GENOMIC DNA]</scope>
    <source>
        <strain evidence="2">CG22_combo_CG10-13_8_21_14_all_32_8</strain>
    </source>
</reference>
<keyword evidence="1" id="KW-0812">Transmembrane</keyword>
<evidence type="ECO:0000313" key="3">
    <source>
        <dbReference type="Proteomes" id="UP000229176"/>
    </source>
</evidence>
<feature type="transmembrane region" description="Helical" evidence="1">
    <location>
        <begin position="64"/>
        <end position="86"/>
    </location>
</feature>
<organism evidence="2 3">
    <name type="scientific">Candidatus Nomurabacteria bacterium CG22_combo_CG10-13_8_21_14_all_32_8</name>
    <dbReference type="NCBI Taxonomy" id="1974732"/>
    <lineage>
        <taxon>Bacteria</taxon>
        <taxon>Candidatus Nomuraibacteriota</taxon>
    </lineage>
</organism>
<dbReference type="EMBL" id="PCTI01000050">
    <property type="protein sequence ID" value="PIP68767.1"/>
    <property type="molecule type" value="Genomic_DNA"/>
</dbReference>
<accession>A0A2H0CFS3</accession>
<feature type="transmembrane region" description="Helical" evidence="1">
    <location>
        <begin position="127"/>
        <end position="147"/>
    </location>
</feature>
<evidence type="ECO:0008006" key="4">
    <source>
        <dbReference type="Google" id="ProtNLM"/>
    </source>
</evidence>
<protein>
    <recommendedName>
        <fullName evidence="4">DoxX family protein</fullName>
    </recommendedName>
</protein>
<name>A0A2H0CFS3_9BACT</name>
<evidence type="ECO:0000256" key="1">
    <source>
        <dbReference type="SAM" id="Phobius"/>
    </source>
</evidence>
<dbReference type="AlphaFoldDB" id="A0A2H0CFS3"/>
<comment type="caution">
    <text evidence="2">The sequence shown here is derived from an EMBL/GenBank/DDBJ whole genome shotgun (WGS) entry which is preliminary data.</text>
</comment>
<sequence>MEQNKIQYVLGLLRLTMGWIFLWAFIDKLFGFGFATTVEKAWFSGGSPTTGFLQFGVHGPFTEFYQSLVGVSLVDWLFMFGLLFIGVTLISGIFIRLGGFAGIIMLFLMYTAVGLSPANNPFIDEHIVYILIIIVLLLTNSGEYLGLGKWWANISLVQKYKFLK</sequence>
<keyword evidence="1" id="KW-0472">Membrane</keyword>
<gene>
    <name evidence="2" type="ORF">COW91_02905</name>
</gene>
<dbReference type="Proteomes" id="UP000229176">
    <property type="component" value="Unassembled WGS sequence"/>
</dbReference>
<feature type="transmembrane region" description="Helical" evidence="1">
    <location>
        <begin position="93"/>
        <end position="115"/>
    </location>
</feature>
<feature type="transmembrane region" description="Helical" evidence="1">
    <location>
        <begin position="7"/>
        <end position="26"/>
    </location>
</feature>
<keyword evidence="1" id="KW-1133">Transmembrane helix</keyword>
<proteinExistence type="predicted"/>
<evidence type="ECO:0000313" key="2">
    <source>
        <dbReference type="EMBL" id="PIP68767.1"/>
    </source>
</evidence>